<keyword evidence="2" id="KW-1185">Reference proteome</keyword>
<proteinExistence type="predicted"/>
<protein>
    <submittedName>
        <fullName evidence="1">Uncharacterized protein</fullName>
    </submittedName>
</protein>
<comment type="caution">
    <text evidence="1">The sequence shown here is derived from an EMBL/GenBank/DDBJ whole genome shotgun (WGS) entry which is preliminary data.</text>
</comment>
<name>A0ABS0H9M1_9ACTN</name>
<dbReference type="EMBL" id="JADPUN010000422">
    <property type="protein sequence ID" value="MBF9135172.1"/>
    <property type="molecule type" value="Genomic_DNA"/>
</dbReference>
<accession>A0ABS0H9M1</accession>
<organism evidence="1 2">
    <name type="scientific">Plantactinospora alkalitolerans</name>
    <dbReference type="NCBI Taxonomy" id="2789879"/>
    <lineage>
        <taxon>Bacteria</taxon>
        <taxon>Bacillati</taxon>
        <taxon>Actinomycetota</taxon>
        <taxon>Actinomycetes</taxon>
        <taxon>Micromonosporales</taxon>
        <taxon>Micromonosporaceae</taxon>
        <taxon>Plantactinospora</taxon>
    </lineage>
</organism>
<sequence length="125" mass="13598">MTTMTTGTKPGPQACGTCRTNGQVDPDPIHQTCAQRATLVEAPDMPCWETLTDMTMEEKATLPARFHIPRFTDTCTPKVWVCAVCWDDGEVTQWPCATAVDAGGEVFTPEHMVRAINVTPGTSAR</sequence>
<evidence type="ECO:0000313" key="1">
    <source>
        <dbReference type="EMBL" id="MBF9135172.1"/>
    </source>
</evidence>
<evidence type="ECO:0000313" key="2">
    <source>
        <dbReference type="Proteomes" id="UP000638560"/>
    </source>
</evidence>
<gene>
    <name evidence="1" type="ORF">I0C86_40550</name>
</gene>
<dbReference type="RefSeq" id="WP_196206633.1">
    <property type="nucleotide sequence ID" value="NZ_JADPUN010000422.1"/>
</dbReference>
<reference evidence="1 2" key="1">
    <citation type="submission" date="2020-11" db="EMBL/GenBank/DDBJ databases">
        <title>A novel isolate from a Black sea contaminated sediment with potential to produce alkanes: Plantactinospora alkalitolerans sp. nov.</title>
        <authorList>
            <person name="Carro L."/>
            <person name="Veyisoglu A."/>
            <person name="Guven K."/>
            <person name="Schumann P."/>
            <person name="Klenk H.-P."/>
            <person name="Sahin N."/>
        </authorList>
    </citation>
    <scope>NUCLEOTIDE SEQUENCE [LARGE SCALE GENOMIC DNA]</scope>
    <source>
        <strain evidence="1 2">S1510</strain>
    </source>
</reference>
<dbReference type="Proteomes" id="UP000638560">
    <property type="component" value="Unassembled WGS sequence"/>
</dbReference>